<dbReference type="AlphaFoldDB" id="K0TN55"/>
<protein>
    <submittedName>
        <fullName evidence="2">Uncharacterized protein</fullName>
    </submittedName>
</protein>
<feature type="region of interest" description="Disordered" evidence="1">
    <location>
        <begin position="74"/>
        <end position="95"/>
    </location>
</feature>
<accession>K0TN55</accession>
<proteinExistence type="predicted"/>
<evidence type="ECO:0000256" key="1">
    <source>
        <dbReference type="SAM" id="MobiDB-lite"/>
    </source>
</evidence>
<evidence type="ECO:0000313" key="3">
    <source>
        <dbReference type="Proteomes" id="UP000266841"/>
    </source>
</evidence>
<feature type="compositionally biased region" description="Basic and acidic residues" evidence="1">
    <location>
        <begin position="34"/>
        <end position="57"/>
    </location>
</feature>
<comment type="caution">
    <text evidence="2">The sequence shown here is derived from an EMBL/GenBank/DDBJ whole genome shotgun (WGS) entry which is preliminary data.</text>
</comment>
<sequence>MSSKEVEENGSWTPRSNFGFVRSYDRSISPCNGDCERNETRDTYGRGSRRPEDAGRHVVKLRTELSDELRILCDSEEKTPKHTNRSAPPTSSDLKKRIDADDEARENGAFAAEAGLSFDSDNGDKINDLALYNLSLSRSCDGDVTSGIWDRLVTYSMSMSSSNEYRRQNKPSHHTSSSIEKDTVSIEAEGNTQFTVEAGPDRSTIHDHSLCSASRSQSFSTGSSFGCSSSFDYTTYLRHRQADEKATEDVTEGDADSLATNDAVALRDEMSKRISPCTKMIRGYADVQNRKTLPTKQPPHSSRDLPTIPEVDQHEMERKLHDLASMLSSDWKGQDYVAPVLARRIRDFQFAREKRKKKYGGTHSIGIFGLYEHLSKVKVDVQWAEDAAWRRIEGKPYLTWADFEAEKKEHRRRPYFTFIIVSVW</sequence>
<dbReference type="Proteomes" id="UP000266841">
    <property type="component" value="Unassembled WGS sequence"/>
</dbReference>
<organism evidence="2 3">
    <name type="scientific">Thalassiosira oceanica</name>
    <name type="common">Marine diatom</name>
    <dbReference type="NCBI Taxonomy" id="159749"/>
    <lineage>
        <taxon>Eukaryota</taxon>
        <taxon>Sar</taxon>
        <taxon>Stramenopiles</taxon>
        <taxon>Ochrophyta</taxon>
        <taxon>Bacillariophyta</taxon>
        <taxon>Coscinodiscophyceae</taxon>
        <taxon>Thalassiosirophycidae</taxon>
        <taxon>Thalassiosirales</taxon>
        <taxon>Thalassiosiraceae</taxon>
        <taxon>Thalassiosira</taxon>
    </lineage>
</organism>
<gene>
    <name evidence="2" type="ORF">THAOC_01335</name>
</gene>
<name>K0TN55_THAOC</name>
<dbReference type="EMBL" id="AGNL01001592">
    <property type="protein sequence ID" value="EJK76881.1"/>
    <property type="molecule type" value="Genomic_DNA"/>
</dbReference>
<keyword evidence="3" id="KW-1185">Reference proteome</keyword>
<feature type="region of interest" description="Disordered" evidence="1">
    <location>
        <begin position="1"/>
        <end position="57"/>
    </location>
</feature>
<evidence type="ECO:0000313" key="2">
    <source>
        <dbReference type="EMBL" id="EJK76881.1"/>
    </source>
</evidence>
<reference evidence="2 3" key="1">
    <citation type="journal article" date="2012" name="Genome Biol.">
        <title>Genome and low-iron response of an oceanic diatom adapted to chronic iron limitation.</title>
        <authorList>
            <person name="Lommer M."/>
            <person name="Specht M."/>
            <person name="Roy A.S."/>
            <person name="Kraemer L."/>
            <person name="Andreson R."/>
            <person name="Gutowska M.A."/>
            <person name="Wolf J."/>
            <person name="Bergner S.V."/>
            <person name="Schilhabel M.B."/>
            <person name="Klostermeier U.C."/>
            <person name="Beiko R.G."/>
            <person name="Rosenstiel P."/>
            <person name="Hippler M."/>
            <person name="Laroche J."/>
        </authorList>
    </citation>
    <scope>NUCLEOTIDE SEQUENCE [LARGE SCALE GENOMIC DNA]</scope>
    <source>
        <strain evidence="2 3">CCMP1005</strain>
    </source>
</reference>
<feature type="region of interest" description="Disordered" evidence="1">
    <location>
        <begin position="162"/>
        <end position="181"/>
    </location>
</feature>